<feature type="region of interest" description="Disordered" evidence="1">
    <location>
        <begin position="1"/>
        <end position="52"/>
    </location>
</feature>
<reference evidence="3" key="1">
    <citation type="journal article" date="2018" name="Nat. Microbiol.">
        <title>Leveraging single-cell genomics to expand the fungal tree of life.</title>
        <authorList>
            <person name="Ahrendt S.R."/>
            <person name="Quandt C.A."/>
            <person name="Ciobanu D."/>
            <person name="Clum A."/>
            <person name="Salamov A."/>
            <person name="Andreopoulos B."/>
            <person name="Cheng J.F."/>
            <person name="Woyke T."/>
            <person name="Pelin A."/>
            <person name="Henrissat B."/>
            <person name="Reynolds N.K."/>
            <person name="Benny G.L."/>
            <person name="Smith M.E."/>
            <person name="James T.Y."/>
            <person name="Grigoriev I.V."/>
        </authorList>
    </citation>
    <scope>NUCLEOTIDE SEQUENCE [LARGE SCALE GENOMIC DNA]</scope>
</reference>
<dbReference type="AlphaFoldDB" id="A0A4P9WH57"/>
<gene>
    <name evidence="2" type="ORF">BDK51DRAFT_37152</name>
</gene>
<evidence type="ECO:0000256" key="1">
    <source>
        <dbReference type="SAM" id="MobiDB-lite"/>
    </source>
</evidence>
<accession>A0A4P9WH57</accession>
<name>A0A4P9WH57_9FUNG</name>
<evidence type="ECO:0000313" key="3">
    <source>
        <dbReference type="Proteomes" id="UP000269721"/>
    </source>
</evidence>
<keyword evidence="3" id="KW-1185">Reference proteome</keyword>
<protein>
    <submittedName>
        <fullName evidence="2">Uncharacterized protein</fullName>
    </submittedName>
</protein>
<dbReference type="EMBL" id="KZ995850">
    <property type="protein sequence ID" value="RKO89856.1"/>
    <property type="molecule type" value="Genomic_DNA"/>
</dbReference>
<evidence type="ECO:0000313" key="2">
    <source>
        <dbReference type="EMBL" id="RKO89856.1"/>
    </source>
</evidence>
<proteinExistence type="predicted"/>
<organism evidence="2 3">
    <name type="scientific">Blyttiomyces helicus</name>
    <dbReference type="NCBI Taxonomy" id="388810"/>
    <lineage>
        <taxon>Eukaryota</taxon>
        <taxon>Fungi</taxon>
        <taxon>Fungi incertae sedis</taxon>
        <taxon>Chytridiomycota</taxon>
        <taxon>Chytridiomycota incertae sedis</taxon>
        <taxon>Chytridiomycetes</taxon>
        <taxon>Chytridiomycetes incertae sedis</taxon>
        <taxon>Blyttiomyces</taxon>
    </lineage>
</organism>
<feature type="region of interest" description="Disordered" evidence="1">
    <location>
        <begin position="124"/>
        <end position="150"/>
    </location>
</feature>
<dbReference type="Proteomes" id="UP000269721">
    <property type="component" value="Unassembled WGS sequence"/>
</dbReference>
<sequence>MRRLGVGQRDSSKNTFARDPQSHADVSPRLWVRDNRPPPGGVDQEQVADARGLSGDLDDFLTAIPGIEEALTEGSQTKPNVPDMLDTAVGYAPFPRLSGVDRERYADVDDEGTQGKRFAPSEIRCPTRLPAPSLPSAYRTSTMGPTEESKPAVNRATSLFPDHAVNGQPQTGCVDQEQLADARGAVQRFRRFPDNHSRNGGSFDLTWGIQTKLNFPAANCPFLDVELAAA</sequence>